<dbReference type="InterPro" id="IPR000531">
    <property type="entry name" value="Beta-barrel_TonB"/>
</dbReference>
<evidence type="ECO:0000259" key="9">
    <source>
        <dbReference type="Pfam" id="PF00593"/>
    </source>
</evidence>
<evidence type="ECO:0000256" key="5">
    <source>
        <dbReference type="ARBA" id="ARBA00023077"/>
    </source>
</evidence>
<comment type="subcellular location">
    <subcellularLocation>
        <location evidence="1">Cell outer membrane</location>
        <topology evidence="1">Multi-pass membrane protein</topology>
    </subcellularLocation>
</comment>
<dbReference type="SUPFAM" id="SSF49452">
    <property type="entry name" value="Starch-binding domain-like"/>
    <property type="match status" value="1"/>
</dbReference>
<evidence type="ECO:0000256" key="6">
    <source>
        <dbReference type="ARBA" id="ARBA00023136"/>
    </source>
</evidence>
<dbReference type="Pfam" id="PF07715">
    <property type="entry name" value="Plug"/>
    <property type="match status" value="1"/>
</dbReference>
<dbReference type="EMBL" id="LNQE01000555">
    <property type="protein sequence ID" value="KUG26014.1"/>
    <property type="molecule type" value="Genomic_DNA"/>
</dbReference>
<evidence type="ECO:0000256" key="4">
    <source>
        <dbReference type="ARBA" id="ARBA00022729"/>
    </source>
</evidence>
<keyword evidence="6" id="KW-0472">Membrane</keyword>
<dbReference type="InterPro" id="IPR012910">
    <property type="entry name" value="Plug_dom"/>
</dbReference>
<dbReference type="InterPro" id="IPR037066">
    <property type="entry name" value="Plug_dom_sf"/>
</dbReference>
<reference evidence="11" key="1">
    <citation type="journal article" date="2015" name="Proc. Natl. Acad. Sci. U.S.A.">
        <title>Networks of energetic and metabolic interactions define dynamics in microbial communities.</title>
        <authorList>
            <person name="Embree M."/>
            <person name="Liu J.K."/>
            <person name="Al-Bassam M.M."/>
            <person name="Zengler K."/>
        </authorList>
    </citation>
    <scope>NUCLEOTIDE SEQUENCE</scope>
</reference>
<sequence>MGSASDMEGDFFILNIPPGIYDLRATMVGYKPTVLQGIQISVNHTTNVEFELEPTVVEVGEDIIVIAEKPLVEKDQTSTRHFVSAKEIASRPAEQLMQILTTLPGIDQNAGGELVVRRGSLDQVAFLIDGIRARNPLDFEPYTNINLTSIQELEIITGGFNAEYGEARSGVFNIITKDGTDKLEFYVEGRWTPPGLQHWGTAFYDYSTTRYWENTHARHLQWWIDNPDQWVDMQGIPGNDPNTSWTPEEAYADYMRTHQPLNDYTDRSIYQTEISLGGPTPINNMYFFFSGKFRTQPPITGNSFRNKGTWLDGTGKLTYRFSKDFKFMFSTFFGEANSNPGMEYMRADWVHGHGLENKYAYYDFDGYPESNINGQTIQLTHVLSANTFYELKLSRVFRFRSTSVFPGDDLGWEEGVPLSDRLRAVDENGNPIPGGYSNLFGLHTTGYFYRGEDRNIDWTISGDYVSQINKSWQLKAGGDFTYYTLDRFQEAKAFSAIEDEVYNPYEGNIYAQSKLEFEGLIINVGLRYDFYNPNDRKYVDIFDPLDIYAASKEGRDPSPLTIETETFGQLSPRVGISHPISENTVLHFSYGHFFQRAAFGNYGEGTGGDASNLQVTGILNTYIANPGEQFPAPYNLGNRDLKPRKTVAYELGIEHNLGGIVFDVTAYYKDITNTIRSITVLTRSGGRYLTTGNGDYGDAKGIEFSIRKPLSGLWGGYLNYSWSTGIAGRSGDPDVIAPPESNLQISRIQDVGDYILYDPSRLKFGFTFLVPHDFSFLGGIFSNLQIALDYQVYYPHERIASHVFSESGRQYNRTADKNADLRVRKEFDFGFIKPAIFIEVRNLFNDTWSNLDAVKSASPEDRVNYINSRFGTYPETKTNGAPFPDVIMYRNLPRTVTFGVAIQI</sequence>
<feature type="domain" description="TonB-dependent receptor plug" evidence="10">
    <location>
        <begin position="74"/>
        <end position="168"/>
    </location>
</feature>
<dbReference type="Pfam" id="PF00593">
    <property type="entry name" value="TonB_dep_Rec_b-barrel"/>
    <property type="match status" value="1"/>
</dbReference>
<gene>
    <name evidence="11" type="ORF">ASZ90_004154</name>
</gene>
<accession>A0A0W8FZ97</accession>
<dbReference type="GO" id="GO:0044718">
    <property type="term" value="P:siderophore transmembrane transport"/>
    <property type="evidence" value="ECO:0007669"/>
    <property type="project" value="TreeGrafter"/>
</dbReference>
<keyword evidence="3" id="KW-0812">Transmembrane</keyword>
<dbReference type="PROSITE" id="PS52016">
    <property type="entry name" value="TONB_DEPENDENT_REC_3"/>
    <property type="match status" value="1"/>
</dbReference>
<protein>
    <submittedName>
        <fullName evidence="11">Tonb-dependent receptor</fullName>
    </submittedName>
</protein>
<name>A0A0W8FZ97_9ZZZZ</name>
<keyword evidence="8" id="KW-0998">Cell outer membrane</keyword>
<dbReference type="GO" id="GO:0009279">
    <property type="term" value="C:cell outer membrane"/>
    <property type="evidence" value="ECO:0007669"/>
    <property type="project" value="UniProtKB-SubCell"/>
</dbReference>
<dbReference type="Gene3D" id="2.60.40.1120">
    <property type="entry name" value="Carboxypeptidase-like, regulatory domain"/>
    <property type="match status" value="1"/>
</dbReference>
<evidence type="ECO:0000259" key="10">
    <source>
        <dbReference type="Pfam" id="PF07715"/>
    </source>
</evidence>
<dbReference type="InterPro" id="IPR013784">
    <property type="entry name" value="Carb-bd-like_fold"/>
</dbReference>
<comment type="caution">
    <text evidence="11">The sequence shown here is derived from an EMBL/GenBank/DDBJ whole genome shotgun (WGS) entry which is preliminary data.</text>
</comment>
<dbReference type="GO" id="GO:0030246">
    <property type="term" value="F:carbohydrate binding"/>
    <property type="evidence" value="ECO:0007669"/>
    <property type="project" value="InterPro"/>
</dbReference>
<evidence type="ECO:0000256" key="7">
    <source>
        <dbReference type="ARBA" id="ARBA00023170"/>
    </source>
</evidence>
<dbReference type="InterPro" id="IPR039426">
    <property type="entry name" value="TonB-dep_rcpt-like"/>
</dbReference>
<keyword evidence="4" id="KW-0732">Signal</keyword>
<keyword evidence="2" id="KW-0813">Transport</keyword>
<keyword evidence="5" id="KW-0798">TonB box</keyword>
<evidence type="ECO:0000256" key="8">
    <source>
        <dbReference type="ARBA" id="ARBA00023237"/>
    </source>
</evidence>
<organism evidence="11">
    <name type="scientific">hydrocarbon metagenome</name>
    <dbReference type="NCBI Taxonomy" id="938273"/>
    <lineage>
        <taxon>unclassified sequences</taxon>
        <taxon>metagenomes</taxon>
        <taxon>ecological metagenomes</taxon>
    </lineage>
</organism>
<dbReference type="PANTHER" id="PTHR30069:SF29">
    <property type="entry name" value="HEMOGLOBIN AND HEMOGLOBIN-HAPTOGLOBIN-BINDING PROTEIN 1-RELATED"/>
    <property type="match status" value="1"/>
</dbReference>
<dbReference type="Gene3D" id="2.40.170.20">
    <property type="entry name" value="TonB-dependent receptor, beta-barrel domain"/>
    <property type="match status" value="1"/>
</dbReference>
<dbReference type="InterPro" id="IPR036942">
    <property type="entry name" value="Beta-barrel_TonB_sf"/>
</dbReference>
<evidence type="ECO:0000256" key="1">
    <source>
        <dbReference type="ARBA" id="ARBA00004571"/>
    </source>
</evidence>
<keyword evidence="7 11" id="KW-0675">Receptor</keyword>
<dbReference type="PANTHER" id="PTHR30069">
    <property type="entry name" value="TONB-DEPENDENT OUTER MEMBRANE RECEPTOR"/>
    <property type="match status" value="1"/>
</dbReference>
<dbReference type="SUPFAM" id="SSF56935">
    <property type="entry name" value="Porins"/>
    <property type="match status" value="1"/>
</dbReference>
<dbReference type="AlphaFoldDB" id="A0A0W8FZ97"/>
<evidence type="ECO:0000256" key="2">
    <source>
        <dbReference type="ARBA" id="ARBA00022448"/>
    </source>
</evidence>
<feature type="domain" description="TonB-dependent receptor-like beta-barrel" evidence="9">
    <location>
        <begin position="360"/>
        <end position="797"/>
    </location>
</feature>
<dbReference type="GO" id="GO:0015344">
    <property type="term" value="F:siderophore uptake transmembrane transporter activity"/>
    <property type="evidence" value="ECO:0007669"/>
    <property type="project" value="TreeGrafter"/>
</dbReference>
<evidence type="ECO:0000256" key="3">
    <source>
        <dbReference type="ARBA" id="ARBA00022692"/>
    </source>
</evidence>
<proteinExistence type="predicted"/>
<dbReference type="Gene3D" id="2.170.130.10">
    <property type="entry name" value="TonB-dependent receptor, plug domain"/>
    <property type="match status" value="1"/>
</dbReference>
<evidence type="ECO:0000313" key="11">
    <source>
        <dbReference type="EMBL" id="KUG26014.1"/>
    </source>
</evidence>